<gene>
    <name evidence="1" type="ORF">I4F81_009310</name>
</gene>
<reference evidence="1" key="1">
    <citation type="submission" date="2019-11" db="EMBL/GenBank/DDBJ databases">
        <title>Nori genome reveals adaptations in red seaweeds to the harsh intertidal environment.</title>
        <authorList>
            <person name="Wang D."/>
            <person name="Mao Y."/>
        </authorList>
    </citation>
    <scope>NUCLEOTIDE SEQUENCE</scope>
    <source>
        <tissue evidence="1">Gametophyte</tissue>
    </source>
</reference>
<protein>
    <submittedName>
        <fullName evidence="1">Uncharacterized protein</fullName>
    </submittedName>
</protein>
<dbReference type="EMBL" id="CM020619">
    <property type="protein sequence ID" value="KAK1866797.1"/>
    <property type="molecule type" value="Genomic_DNA"/>
</dbReference>
<keyword evidence="2" id="KW-1185">Reference proteome</keyword>
<evidence type="ECO:0000313" key="1">
    <source>
        <dbReference type="EMBL" id="KAK1866797.1"/>
    </source>
</evidence>
<comment type="caution">
    <text evidence="1">The sequence shown here is derived from an EMBL/GenBank/DDBJ whole genome shotgun (WGS) entry which is preliminary data.</text>
</comment>
<proteinExistence type="predicted"/>
<accession>A0ACC3C9F2</accession>
<sequence>MRRGTATYASSDEDDAVGGGGDGRGGGTGGRAQQQQAASRARGGMEGGGSRDAGVHPDDDPHVLHPVQYCFAQAFGCEGTNSAGGPRVAPDAMLASEAAAEVPVGADGTDPIGEGDGEGGATVYEADIISAVRFNETGEVVATGDKGGRIVVLRRVDGGPRVTRRPRHPLKRPAHLPRSVRRRGGDCPTGGGYDESDASDDSASDGDDAVNDDDPAAGGGLGAANGHGAFASVMSLERGIGEVPKAQRHERRARRPCGPSFGWEPHPPELRFWTQFQSHEPEFDYLKSMEIEEKVNQIRWFPQLSADAFRLVATNDKTIKLWRVAETDSKELISHSHVSLAPLSPVATRGFANRRAPPSQLRTSERPDGSNACWQPTAVNGVLPSSTRWQMDPTAAGGLGGGSNGAHARDSEHMMVDEASSSGSLVDLLTDTSLREDARLPPAAADGSPRNGNVQQHLNPYLELPQMVLRGRRITATPRRVYSNAHAYHINSISVNSDGETFLSADDLRVNLWNVQTGGCGFTVLDIKPTKMEDLTEVITAVEFHPRHCHLFAHSSSRGVVKLCDLRESATCHRASRSFEEPSSSSALRQSFFSEIIASVSDVKFSPDCDGRFLLARDYMHLRLWDVRQERTPVLEVGVHEHLHDRLSALYDKDCIFDKYTCAFSCDGRSMLTGSYNGLYQSYSSIDGSGAAIEASVDFVSGASGRHRFSAQSLAADLIAGATTEELVDPTRRIMYVHASPVSQVSAVSAGPALYVFHA</sequence>
<name>A0ACC3C9F2_PYRYE</name>
<evidence type="ECO:0000313" key="2">
    <source>
        <dbReference type="Proteomes" id="UP000798662"/>
    </source>
</evidence>
<dbReference type="Proteomes" id="UP000798662">
    <property type="component" value="Chromosome 2"/>
</dbReference>
<organism evidence="1 2">
    <name type="scientific">Pyropia yezoensis</name>
    <name type="common">Susabi-nori</name>
    <name type="synonym">Porphyra yezoensis</name>
    <dbReference type="NCBI Taxonomy" id="2788"/>
    <lineage>
        <taxon>Eukaryota</taxon>
        <taxon>Rhodophyta</taxon>
        <taxon>Bangiophyceae</taxon>
        <taxon>Bangiales</taxon>
        <taxon>Bangiaceae</taxon>
        <taxon>Pyropia</taxon>
    </lineage>
</organism>